<dbReference type="CDD" id="cd00833">
    <property type="entry name" value="PKS"/>
    <property type="match status" value="1"/>
</dbReference>
<feature type="region of interest" description="C-terminal hotdog fold" evidence="6">
    <location>
        <begin position="1070"/>
        <end position="1221"/>
    </location>
</feature>
<feature type="active site" description="Proton acceptor; for dehydratase activity" evidence="6">
    <location>
        <position position="959"/>
    </location>
</feature>
<dbReference type="PROSITE" id="PS50075">
    <property type="entry name" value="CARRIER"/>
    <property type="match status" value="1"/>
</dbReference>
<dbReference type="Pfam" id="PF14765">
    <property type="entry name" value="PS-DH"/>
    <property type="match status" value="1"/>
</dbReference>
<name>A0A017T9I2_9BACT</name>
<dbReference type="InterPro" id="IPR016036">
    <property type="entry name" value="Malonyl_transacylase_ACP-bd"/>
</dbReference>
<organism evidence="10 11">
    <name type="scientific">Chondromyces apiculatus DSM 436</name>
    <dbReference type="NCBI Taxonomy" id="1192034"/>
    <lineage>
        <taxon>Bacteria</taxon>
        <taxon>Pseudomonadati</taxon>
        <taxon>Myxococcota</taxon>
        <taxon>Polyangia</taxon>
        <taxon>Polyangiales</taxon>
        <taxon>Polyangiaceae</taxon>
        <taxon>Chondromyces</taxon>
    </lineage>
</organism>
<protein>
    <submittedName>
        <fullName evidence="10">Malonyl CoA-acyl carrier protein transacylase</fullName>
    </submittedName>
</protein>
<dbReference type="InterPro" id="IPR020806">
    <property type="entry name" value="PKS_PP-bd"/>
</dbReference>
<evidence type="ECO:0000256" key="4">
    <source>
        <dbReference type="ARBA" id="ARBA00023268"/>
    </source>
</evidence>
<dbReference type="InterPro" id="IPR013217">
    <property type="entry name" value="Methyltransf_12"/>
</dbReference>
<dbReference type="GO" id="GO:0031177">
    <property type="term" value="F:phosphopantetheine binding"/>
    <property type="evidence" value="ECO:0007669"/>
    <property type="project" value="InterPro"/>
</dbReference>
<dbReference type="Gene3D" id="1.10.1200.10">
    <property type="entry name" value="ACP-like"/>
    <property type="match status" value="1"/>
</dbReference>
<proteinExistence type="predicted"/>
<dbReference type="InterPro" id="IPR057326">
    <property type="entry name" value="KR_dom"/>
</dbReference>
<dbReference type="InterPro" id="IPR009081">
    <property type="entry name" value="PP-bd_ACP"/>
</dbReference>
<evidence type="ECO:0000256" key="6">
    <source>
        <dbReference type="PROSITE-ProRule" id="PRU01363"/>
    </source>
</evidence>
<feature type="domain" description="Ketosynthase family 3 (KS3)" evidence="8">
    <location>
        <begin position="36"/>
        <end position="461"/>
    </location>
</feature>
<dbReference type="Pfam" id="PF21089">
    <property type="entry name" value="PKS_DH_N"/>
    <property type="match status" value="1"/>
</dbReference>
<dbReference type="SUPFAM" id="SSF51735">
    <property type="entry name" value="NAD(P)-binding Rossmann-fold domains"/>
    <property type="match status" value="2"/>
</dbReference>
<dbReference type="InterPro" id="IPR020807">
    <property type="entry name" value="PKS_DH"/>
</dbReference>
<dbReference type="Proteomes" id="UP000019678">
    <property type="component" value="Unassembled WGS sequence"/>
</dbReference>
<dbReference type="Pfam" id="PF00109">
    <property type="entry name" value="ketoacyl-synt"/>
    <property type="match status" value="1"/>
</dbReference>
<dbReference type="GO" id="GO:0004312">
    <property type="term" value="F:fatty acid synthase activity"/>
    <property type="evidence" value="ECO:0007669"/>
    <property type="project" value="TreeGrafter"/>
</dbReference>
<dbReference type="SMART" id="SM00823">
    <property type="entry name" value="PKS_PP"/>
    <property type="match status" value="1"/>
</dbReference>
<dbReference type="Pfam" id="PF02801">
    <property type="entry name" value="Ketoacyl-synt_C"/>
    <property type="match status" value="1"/>
</dbReference>
<dbReference type="InterPro" id="IPR029063">
    <property type="entry name" value="SAM-dependent_MTases_sf"/>
</dbReference>
<keyword evidence="11" id="KW-1185">Reference proteome</keyword>
<dbReference type="Pfam" id="PF22621">
    <property type="entry name" value="CurL-like_PKS_C"/>
    <property type="match status" value="1"/>
</dbReference>
<dbReference type="PROSITE" id="PS00606">
    <property type="entry name" value="KS3_1"/>
    <property type="match status" value="1"/>
</dbReference>
<dbReference type="InterPro" id="IPR036736">
    <property type="entry name" value="ACP-like_sf"/>
</dbReference>
<dbReference type="OrthoDB" id="7617297at2"/>
<dbReference type="InterPro" id="IPR049552">
    <property type="entry name" value="PKS_DH_N"/>
</dbReference>
<feature type="domain" description="PKS/mFAS DH" evidence="9">
    <location>
        <begin position="930"/>
        <end position="1221"/>
    </location>
</feature>
<dbReference type="InterPro" id="IPR050091">
    <property type="entry name" value="PKS_NRPS_Biosynth_Enz"/>
</dbReference>
<dbReference type="Pfam" id="PF00698">
    <property type="entry name" value="Acyl_transf_1"/>
    <property type="match status" value="1"/>
</dbReference>
<dbReference type="InterPro" id="IPR018201">
    <property type="entry name" value="Ketoacyl_synth_AS"/>
</dbReference>
<keyword evidence="3" id="KW-0808">Transferase</keyword>
<evidence type="ECO:0000256" key="1">
    <source>
        <dbReference type="ARBA" id="ARBA00022450"/>
    </source>
</evidence>
<accession>A0A017T9I2</accession>
<dbReference type="CDD" id="cd08955">
    <property type="entry name" value="KR_2_FAS_SDR_x"/>
    <property type="match status" value="1"/>
</dbReference>
<dbReference type="InterPro" id="IPR016035">
    <property type="entry name" value="Acyl_Trfase/lysoPLipase"/>
</dbReference>
<dbReference type="Pfam" id="PF00550">
    <property type="entry name" value="PP-binding"/>
    <property type="match status" value="1"/>
</dbReference>
<evidence type="ECO:0000256" key="5">
    <source>
        <dbReference type="ARBA" id="ARBA00054155"/>
    </source>
</evidence>
<dbReference type="RefSeq" id="WP_052375399.1">
    <property type="nucleotide sequence ID" value="NZ_ASRX01000023.1"/>
</dbReference>
<keyword evidence="1" id="KW-0596">Phosphopantetheine</keyword>
<feature type="active site" description="Proton donor; for dehydratase activity" evidence="6">
    <location>
        <position position="1131"/>
    </location>
</feature>
<dbReference type="InterPro" id="IPR013968">
    <property type="entry name" value="PKS_KR"/>
</dbReference>
<dbReference type="InterPro" id="IPR020841">
    <property type="entry name" value="PKS_Beta-ketoAc_synthase_dom"/>
</dbReference>
<dbReference type="PROSITE" id="PS52019">
    <property type="entry name" value="PKS_MFAS_DH"/>
    <property type="match status" value="1"/>
</dbReference>
<dbReference type="GO" id="GO:0006633">
    <property type="term" value="P:fatty acid biosynthetic process"/>
    <property type="evidence" value="ECO:0007669"/>
    <property type="project" value="InterPro"/>
</dbReference>
<evidence type="ECO:0000259" key="7">
    <source>
        <dbReference type="PROSITE" id="PS50075"/>
    </source>
</evidence>
<dbReference type="SMART" id="SM00822">
    <property type="entry name" value="PKS_KR"/>
    <property type="match status" value="1"/>
</dbReference>
<reference evidence="10 11" key="1">
    <citation type="submission" date="2013-05" db="EMBL/GenBank/DDBJ databases">
        <title>Genome assembly of Chondromyces apiculatus DSM 436.</title>
        <authorList>
            <person name="Sharma G."/>
            <person name="Khatri I."/>
            <person name="Kaur C."/>
            <person name="Mayilraj S."/>
            <person name="Subramanian S."/>
        </authorList>
    </citation>
    <scope>NUCLEOTIDE SEQUENCE [LARGE SCALE GENOMIC DNA]</scope>
    <source>
        <strain evidence="10 11">DSM 436</strain>
    </source>
</reference>
<dbReference type="PANTHER" id="PTHR43775">
    <property type="entry name" value="FATTY ACID SYNTHASE"/>
    <property type="match status" value="1"/>
</dbReference>
<dbReference type="eggNOG" id="COG3321">
    <property type="taxonomic scope" value="Bacteria"/>
</dbReference>
<evidence type="ECO:0000259" key="9">
    <source>
        <dbReference type="PROSITE" id="PS52019"/>
    </source>
</evidence>
<comment type="caution">
    <text evidence="10">The sequence shown here is derived from an EMBL/GenBank/DDBJ whole genome shotgun (WGS) entry which is preliminary data.</text>
</comment>
<dbReference type="Gene3D" id="3.40.47.10">
    <property type="match status" value="1"/>
</dbReference>
<dbReference type="SMART" id="SM01294">
    <property type="entry name" value="PKS_PP_betabranch"/>
    <property type="match status" value="1"/>
</dbReference>
<dbReference type="InterPro" id="IPR042104">
    <property type="entry name" value="PKS_dehydratase_sf"/>
</dbReference>
<dbReference type="InterPro" id="IPR001227">
    <property type="entry name" value="Ac_transferase_dom_sf"/>
</dbReference>
<comment type="function">
    <text evidence="5">Involved in production of the polyketide antibiotic thailandamide.</text>
</comment>
<dbReference type="Gene3D" id="3.40.366.10">
    <property type="entry name" value="Malonyl-Coenzyme A Acyl Carrier Protein, domain 2"/>
    <property type="match status" value="1"/>
</dbReference>
<dbReference type="PROSITE" id="PS52004">
    <property type="entry name" value="KS3_2"/>
    <property type="match status" value="1"/>
</dbReference>
<dbReference type="Gene3D" id="3.40.50.150">
    <property type="entry name" value="Vaccinia Virus protein VP39"/>
    <property type="match status" value="1"/>
</dbReference>
<dbReference type="PANTHER" id="PTHR43775:SF37">
    <property type="entry name" value="SI:DKEY-61P9.11"/>
    <property type="match status" value="1"/>
</dbReference>
<dbReference type="Gene3D" id="3.30.70.3290">
    <property type="match status" value="1"/>
</dbReference>
<dbReference type="InterPro" id="IPR049551">
    <property type="entry name" value="PKS_DH_C"/>
</dbReference>
<keyword evidence="4" id="KW-0511">Multifunctional enzyme</keyword>
<dbReference type="InterPro" id="IPR016039">
    <property type="entry name" value="Thiolase-like"/>
</dbReference>
<dbReference type="EMBL" id="ASRX01000023">
    <property type="protein sequence ID" value="EYF05475.1"/>
    <property type="molecule type" value="Genomic_DNA"/>
</dbReference>
<dbReference type="STRING" id="1192034.CAP_3203"/>
<dbReference type="SMART" id="SM00827">
    <property type="entry name" value="PKS_AT"/>
    <property type="match status" value="1"/>
</dbReference>
<feature type="region of interest" description="N-terminal hotdog fold" evidence="6">
    <location>
        <begin position="930"/>
        <end position="1054"/>
    </location>
</feature>
<dbReference type="InterPro" id="IPR014031">
    <property type="entry name" value="Ketoacyl_synth_C"/>
</dbReference>
<gene>
    <name evidence="10" type="ORF">CAP_3203</name>
</gene>
<feature type="domain" description="Carrier" evidence="7">
    <location>
        <begin position="2157"/>
        <end position="2232"/>
    </location>
</feature>
<dbReference type="FunFam" id="3.40.47.10:FF:000019">
    <property type="entry name" value="Polyketide synthase type I"/>
    <property type="match status" value="1"/>
</dbReference>
<dbReference type="SUPFAM" id="SSF53335">
    <property type="entry name" value="S-adenosyl-L-methionine-dependent methyltransferases"/>
    <property type="match status" value="1"/>
</dbReference>
<dbReference type="Pfam" id="PF08242">
    <property type="entry name" value="Methyltransf_12"/>
    <property type="match status" value="1"/>
</dbReference>
<dbReference type="FunFam" id="3.40.366.10:FF:000002">
    <property type="entry name" value="Probable polyketide synthase 2"/>
    <property type="match status" value="1"/>
</dbReference>
<dbReference type="Pfam" id="PF08659">
    <property type="entry name" value="KR"/>
    <property type="match status" value="1"/>
</dbReference>
<dbReference type="SMART" id="SM00826">
    <property type="entry name" value="PKS_DH"/>
    <property type="match status" value="1"/>
</dbReference>
<dbReference type="SUPFAM" id="SSF55048">
    <property type="entry name" value="Probable ACP-binding domain of malonyl-CoA ACP transacylase"/>
    <property type="match status" value="1"/>
</dbReference>
<dbReference type="SUPFAM" id="SSF47336">
    <property type="entry name" value="ACP-like"/>
    <property type="match status" value="1"/>
</dbReference>
<dbReference type="InterPro" id="IPR036291">
    <property type="entry name" value="NAD(P)-bd_dom_sf"/>
</dbReference>
<evidence type="ECO:0000313" key="11">
    <source>
        <dbReference type="Proteomes" id="UP000019678"/>
    </source>
</evidence>
<dbReference type="InterPro" id="IPR014030">
    <property type="entry name" value="Ketoacyl_synth_N"/>
</dbReference>
<dbReference type="InterPro" id="IPR014043">
    <property type="entry name" value="Acyl_transferase_dom"/>
</dbReference>
<dbReference type="SUPFAM" id="SSF52151">
    <property type="entry name" value="FabD/lysophospholipase-like"/>
    <property type="match status" value="1"/>
</dbReference>
<dbReference type="GO" id="GO:0004315">
    <property type="term" value="F:3-oxoacyl-[acyl-carrier-protein] synthase activity"/>
    <property type="evidence" value="ECO:0007669"/>
    <property type="project" value="InterPro"/>
</dbReference>
<evidence type="ECO:0000259" key="8">
    <source>
        <dbReference type="PROSITE" id="PS52004"/>
    </source>
</evidence>
<evidence type="ECO:0000256" key="2">
    <source>
        <dbReference type="ARBA" id="ARBA00022553"/>
    </source>
</evidence>
<dbReference type="InterPro" id="IPR049900">
    <property type="entry name" value="PKS_mFAS_DH"/>
</dbReference>
<dbReference type="Gene3D" id="3.10.129.110">
    <property type="entry name" value="Polyketide synthase dehydratase"/>
    <property type="match status" value="1"/>
</dbReference>
<keyword evidence="2" id="KW-0597">Phosphoprotein</keyword>
<sequence length="2277" mass="243752">MSSAFSEADYLARLRAAATAMKKLEAQNAALKRARSEPIAVVGLGCRFPGAARTPEAYWQNLLQGVDAISEIPPSRWDADRYYHPDPDVPGKMNCRFGGFLDDIESFDASFFGISPREAVRMDPQQRMLLEVAWETIEHAAIAPDRLAGSRTGVFLGICASEYSRLQFTEATQLDAYAGSGGALSIAANRISYLLDLKGPSLAVDTACSSSLVSIHLACNSLRSGDSDLALAGGVNLLLAPESFVTFAKARMLAPDGRCKTFDARADGYVRGEGCGLVLLKRLSDALRDGDRVLALVRASAVNQDGLTTGLTAPNGLSQREVVRTALREAGLQPWQIGYVEAHGTGTSLGDPIEIEALADVLGSPHPEGGSCAVSSVKTNIGHLEGAAGIAGFMKAVLSIHHGLIPSHLHFQSLNPNISLEGTRLFIPTEQQAWPAGGARRYAGVSGFGFGGTNAHLILEEAPAAEVVPARGSRPSHLLTLSAKSADALRDSASRLAAHLDASPELHPADVCFTANTARAHLSHRLAFVAASTKDLRDALHATANDAESVAAQGLVDGTRKPRIAFLFTGQGAQYVGMGHGLYQTQPVFRSALDRCADLLAPHLARPLQAVIYPPAGEASPLDETAYTQPALFALAYALVELWRSWGIVPGAVLGHSVGEVAAACAAGVIGLEEGLRLVVERGRLMQMLPPGGAMASVDAEEPRVSAALAAVQASIAALNAPSQVVVSGEREELELALAGLQAEGVRVRWLGASHAFHSARMDPVLDALEDAARRIAPSTPKIPMISNLTGRPVGAEICTADYWRRHARQPVRFAEGIRSLRELGYDVFLEIGPHPTLLGLGAACVEESEGVTWLPSLRRERDDWAQILGSLGQLFVRGAGVDFAALDRHEGCCRVVLPSYPYQRQRYWFTAGRDHAPTVAPLPSGEQIHPLLGRRLRTAVGLFESRIGPQEIPFLAEHEVFGKVLVPAAVYLEMALAAATAHGEQGRVIERVVIYQPLILGAEEQRTVQLAWTPSGPGHAQFRIFSLGPPQGDGEPVFEPIAEGNVRLSPEDAAAETSPSLEELQARIPQPIDVAEHYGRLAARGVVLGTSFQGIEALFRRDGESLGSIRVCHSPSGARIAYHLHPAFLDACLQLLAVALPQAAASPDQAYLLTTIERLSLSPRVAAILADTSSVWGHACVQAGPGAEFSGEIEVLAPSGERLLNIDGIRLRRVDPALFQAEERPRLADHLYEVQWVLDERAMRPDYLVAAPEIVERVLPVLHAQLAEHLSPLERALFSSLDELCTAYIRAALMELGPLHAGEQFTVASLAERLNIAPRFHRLLGRLLQILAEDTLVARSGEVWELCGTAGATEPRALAAALQARYPAGEALLTVLRRCGDALAGVLRGALDPLDLLFPGGSIADVERLYQDTPAAQVANTLTSEVIAAALAQLPADRTVRILEIGGGTGGTSSFVLPRLDPARTRYVFTDVSSRFLPEAQRKFAGFFFVEYTTLDIERDPSTQGFEGRAFDIVFAANVLHATADLSRTLAHVRKLLAPEGMLVLLEGTGPTRWVDLTFGLTEGWWRFTDTAVRPTHPLLSWPDWKSLLAKTGFDMPVALQDPSNPGGEAVILARRCPDEEARTSPAGIQRGPDDPQHAVKPQRAWLILSDQGGVGSALARKIEQLGDRCTLVGASLEGTTGAGGIRLDKDRGEAIREAVATFLEQTDATAAGVIHLWALDAAHSSMSPPEVIESDDIVHDLRIACGSALHLVQALHGTTPGGTAAIGAPGARPRLWIVTRGSQRASEDMEPVSPVQTALWGLGRAISREHPDLQCTRIDLPADEASLPLDALLRELDGGSPEDEIALRGAERRLARLRQSPFAGRGTDVTPPFSPDATYLITGGLGGLGLETARWMVAQGARHVVLAGRSGPSADVELLLEALRAQGAVMVVIRADVSRRDDVALLLSRIARTMPPLRGVVHAAAVLDDGVLLKLDWARFEAVLGPKALGAWNLHALTAHLQLDFFALCSSTSSILGNPGMGNYVTANAFLDGLAHGRRARGLPALSVNWGVWEGVGMALRSRWTNERGSTEQGLGSFSASEGLEVFGELLGSDRAQVCALPVARGGWSQLFPDSHAVTLLADLCDTASSAARTHQEATAQLQLLLQSSGQERGERMATYLEAQVARVLGLPSSRAVDRRQGFSEMGMDSLMAIEFRNLLEKGLGCRLSPTFLFNHSTVDQLSEHLLRTLMPEEAAEEVGDVRPEQREALSRVEELSDSDMEALIAGELSKLMET</sequence>
<evidence type="ECO:0000313" key="10">
    <source>
        <dbReference type="EMBL" id="EYF05475.1"/>
    </source>
</evidence>
<dbReference type="Gene3D" id="3.40.50.720">
    <property type="entry name" value="NAD(P)-binding Rossmann-like Domain"/>
    <property type="match status" value="1"/>
</dbReference>
<evidence type="ECO:0000256" key="3">
    <source>
        <dbReference type="ARBA" id="ARBA00022679"/>
    </source>
</evidence>
<dbReference type="SMART" id="SM00825">
    <property type="entry name" value="PKS_KS"/>
    <property type="match status" value="1"/>
</dbReference>
<dbReference type="SUPFAM" id="SSF53901">
    <property type="entry name" value="Thiolase-like"/>
    <property type="match status" value="1"/>
</dbReference>